<gene>
    <name evidence="2" type="ORF">OHV25_38425</name>
</gene>
<feature type="domain" description="DUF7779" evidence="1">
    <location>
        <begin position="1"/>
        <end position="91"/>
    </location>
</feature>
<sequence length="117" mass="12889">MLELAAFLDSEGIPDSVLTGERALVYIAHTAEEATGARYNYDLVTSEQVRLALRALYRLSLIDHSPATPDQAVRVHQLIQRAVRDSLAPDRRDRAVTSVADALLDAWPAIEYDTALA</sequence>
<name>A0AAU2HDM3_9ACTN</name>
<evidence type="ECO:0000313" key="2">
    <source>
        <dbReference type="EMBL" id="WTU45032.1"/>
    </source>
</evidence>
<proteinExistence type="predicted"/>
<organism evidence="2">
    <name type="scientific">Streptomyces sp. NBC_00060</name>
    <dbReference type="NCBI Taxonomy" id="2975636"/>
    <lineage>
        <taxon>Bacteria</taxon>
        <taxon>Bacillati</taxon>
        <taxon>Actinomycetota</taxon>
        <taxon>Actinomycetes</taxon>
        <taxon>Kitasatosporales</taxon>
        <taxon>Streptomycetaceae</taxon>
        <taxon>Streptomyces</taxon>
    </lineage>
</organism>
<dbReference type="Pfam" id="PF25000">
    <property type="entry name" value="DUF7779"/>
    <property type="match status" value="1"/>
</dbReference>
<dbReference type="EMBL" id="CP108253">
    <property type="protein sequence ID" value="WTU45032.1"/>
    <property type="molecule type" value="Genomic_DNA"/>
</dbReference>
<accession>A0AAU2HDM3</accession>
<dbReference type="AlphaFoldDB" id="A0AAU2HDM3"/>
<dbReference type="InterPro" id="IPR056681">
    <property type="entry name" value="DUF7779"/>
</dbReference>
<evidence type="ECO:0000259" key="1">
    <source>
        <dbReference type="Pfam" id="PF25000"/>
    </source>
</evidence>
<reference evidence="2" key="1">
    <citation type="submission" date="2022-10" db="EMBL/GenBank/DDBJ databases">
        <title>The complete genomes of actinobacterial strains from the NBC collection.</title>
        <authorList>
            <person name="Joergensen T.S."/>
            <person name="Alvarez Arevalo M."/>
            <person name="Sterndorff E.B."/>
            <person name="Faurdal D."/>
            <person name="Vuksanovic O."/>
            <person name="Mourched A.-S."/>
            <person name="Charusanti P."/>
            <person name="Shaw S."/>
            <person name="Blin K."/>
            <person name="Weber T."/>
        </authorList>
    </citation>
    <scope>NUCLEOTIDE SEQUENCE</scope>
    <source>
        <strain evidence="2">NBC_00060</strain>
    </source>
</reference>
<protein>
    <recommendedName>
        <fullName evidence="1">DUF7779 domain-containing protein</fullName>
    </recommendedName>
</protein>